<evidence type="ECO:0000256" key="6">
    <source>
        <dbReference type="RuleBase" id="RU004168"/>
    </source>
</evidence>
<dbReference type="Pfam" id="PF00708">
    <property type="entry name" value="Acylphosphatase"/>
    <property type="match status" value="1"/>
</dbReference>
<evidence type="ECO:0000256" key="3">
    <source>
        <dbReference type="ARBA" id="ARBA00015991"/>
    </source>
</evidence>
<keyword evidence="9" id="KW-1185">Reference proteome</keyword>
<evidence type="ECO:0000256" key="1">
    <source>
        <dbReference type="ARBA" id="ARBA00005614"/>
    </source>
</evidence>
<organism evidence="8 9">
    <name type="scientific">Salisediminibacterium halotolerans</name>
    <dbReference type="NCBI Taxonomy" id="517425"/>
    <lineage>
        <taxon>Bacteria</taxon>
        <taxon>Bacillati</taxon>
        <taxon>Bacillota</taxon>
        <taxon>Bacilli</taxon>
        <taxon>Bacillales</taxon>
        <taxon>Bacillaceae</taxon>
        <taxon>Salisediminibacterium</taxon>
    </lineage>
</organism>
<dbReference type="PANTHER" id="PTHR47268">
    <property type="entry name" value="ACYLPHOSPHATASE"/>
    <property type="match status" value="1"/>
</dbReference>
<dbReference type="EC" id="3.6.1.7" evidence="2 5"/>
<dbReference type="AlphaFoldDB" id="A0A1H9UH26"/>
<evidence type="ECO:0000256" key="4">
    <source>
        <dbReference type="ARBA" id="ARBA00047645"/>
    </source>
</evidence>
<comment type="similarity">
    <text evidence="1 6">Belongs to the acylphosphatase family.</text>
</comment>
<dbReference type="InterPro" id="IPR036046">
    <property type="entry name" value="Acylphosphatase-like_dom_sf"/>
</dbReference>
<evidence type="ECO:0000313" key="9">
    <source>
        <dbReference type="Proteomes" id="UP000199318"/>
    </source>
</evidence>
<protein>
    <recommendedName>
        <fullName evidence="3 5">acylphosphatase</fullName>
        <ecNumber evidence="2 5">3.6.1.7</ecNumber>
    </recommendedName>
</protein>
<reference evidence="9" key="1">
    <citation type="submission" date="2016-10" db="EMBL/GenBank/DDBJ databases">
        <authorList>
            <person name="de Groot N.N."/>
        </authorList>
    </citation>
    <scope>NUCLEOTIDE SEQUENCE [LARGE SCALE GENOMIC DNA]</scope>
    <source>
        <strain evidence="9">10nlg</strain>
    </source>
</reference>
<dbReference type="RefSeq" id="WP_093073069.1">
    <property type="nucleotide sequence ID" value="NZ_FOGV01000014.1"/>
</dbReference>
<dbReference type="Proteomes" id="UP000199318">
    <property type="component" value="Unassembled WGS sequence"/>
</dbReference>
<dbReference type="GO" id="GO:0003998">
    <property type="term" value="F:acylphosphatase activity"/>
    <property type="evidence" value="ECO:0007669"/>
    <property type="project" value="UniProtKB-EC"/>
</dbReference>
<sequence>MIRYHAIIDGRVQGVGFRFQAQMTAAENDVTGWVQNKSDSTVELEAQGEQTNVDAFFSKLQSLPYPVKIKKIDKTEKEIVPGEAKFKIEH</sequence>
<name>A0A1H9UH26_9BACI</name>
<dbReference type="STRING" id="1464123.SAMN05444126_11435"/>
<feature type="active site" evidence="5">
    <location>
        <position position="18"/>
    </location>
</feature>
<feature type="domain" description="Acylphosphatase-like" evidence="7">
    <location>
        <begin position="3"/>
        <end position="90"/>
    </location>
</feature>
<dbReference type="InterPro" id="IPR017968">
    <property type="entry name" value="Acylphosphatase_CS"/>
</dbReference>
<accession>A0A1H9UH26</accession>
<keyword evidence="5" id="KW-0378">Hydrolase</keyword>
<dbReference type="Gene3D" id="3.30.70.100">
    <property type="match status" value="1"/>
</dbReference>
<feature type="active site" evidence="5">
    <location>
        <position position="36"/>
    </location>
</feature>
<gene>
    <name evidence="8" type="ORF">SAMN05444126_11435</name>
</gene>
<dbReference type="EMBL" id="FOGV01000014">
    <property type="protein sequence ID" value="SES08494.1"/>
    <property type="molecule type" value="Genomic_DNA"/>
</dbReference>
<dbReference type="SUPFAM" id="SSF54975">
    <property type="entry name" value="Acylphosphatase/BLUF domain-like"/>
    <property type="match status" value="1"/>
</dbReference>
<dbReference type="PROSITE" id="PS00150">
    <property type="entry name" value="ACYLPHOSPHATASE_1"/>
    <property type="match status" value="1"/>
</dbReference>
<evidence type="ECO:0000256" key="5">
    <source>
        <dbReference type="PROSITE-ProRule" id="PRU00520"/>
    </source>
</evidence>
<dbReference type="PROSITE" id="PS51160">
    <property type="entry name" value="ACYLPHOSPHATASE_3"/>
    <property type="match status" value="1"/>
</dbReference>
<dbReference type="PANTHER" id="PTHR47268:SF4">
    <property type="entry name" value="ACYLPHOSPHATASE"/>
    <property type="match status" value="1"/>
</dbReference>
<comment type="catalytic activity">
    <reaction evidence="4 5">
        <text>an acyl phosphate + H2O = a carboxylate + phosphate + H(+)</text>
        <dbReference type="Rhea" id="RHEA:14965"/>
        <dbReference type="ChEBI" id="CHEBI:15377"/>
        <dbReference type="ChEBI" id="CHEBI:15378"/>
        <dbReference type="ChEBI" id="CHEBI:29067"/>
        <dbReference type="ChEBI" id="CHEBI:43474"/>
        <dbReference type="ChEBI" id="CHEBI:59918"/>
        <dbReference type="EC" id="3.6.1.7"/>
    </reaction>
</comment>
<dbReference type="InterPro" id="IPR020456">
    <property type="entry name" value="Acylphosphatase"/>
</dbReference>
<evidence type="ECO:0000313" key="8">
    <source>
        <dbReference type="EMBL" id="SES08494.1"/>
    </source>
</evidence>
<proteinExistence type="inferred from homology"/>
<dbReference type="OrthoDB" id="9808093at2"/>
<evidence type="ECO:0000259" key="7">
    <source>
        <dbReference type="PROSITE" id="PS51160"/>
    </source>
</evidence>
<comment type="caution">
    <text evidence="8">The sequence shown here is derived from an EMBL/GenBank/DDBJ whole genome shotgun (WGS) entry which is preliminary data.</text>
</comment>
<evidence type="ECO:0000256" key="2">
    <source>
        <dbReference type="ARBA" id="ARBA00012150"/>
    </source>
</evidence>
<dbReference type="InterPro" id="IPR001792">
    <property type="entry name" value="Acylphosphatase-like_dom"/>
</dbReference>